<dbReference type="Pfam" id="PF02518">
    <property type="entry name" value="HATPase_c"/>
    <property type="match status" value="1"/>
</dbReference>
<evidence type="ECO:0000256" key="5">
    <source>
        <dbReference type="ARBA" id="ARBA00022553"/>
    </source>
</evidence>
<evidence type="ECO:0000259" key="14">
    <source>
        <dbReference type="PROSITE" id="PS50109"/>
    </source>
</evidence>
<keyword evidence="18" id="KW-1185">Reference proteome</keyword>
<dbReference type="InterPro" id="IPR036061">
    <property type="entry name" value="CheW-like_dom_sf"/>
</dbReference>
<dbReference type="Gene3D" id="1.10.287.560">
    <property type="entry name" value="Histidine kinase CheA-like, homodimeric domain"/>
    <property type="match status" value="1"/>
</dbReference>
<reference evidence="18" key="1">
    <citation type="submission" date="2016-10" db="EMBL/GenBank/DDBJ databases">
        <authorList>
            <person name="Varghese N."/>
            <person name="Submissions S."/>
        </authorList>
    </citation>
    <scope>NUCLEOTIDE SEQUENCE [LARGE SCALE GENOMIC DNA]</scope>
    <source>
        <strain evidence="18">CGMCC 1.10218</strain>
    </source>
</reference>
<dbReference type="PANTHER" id="PTHR43395:SF10">
    <property type="entry name" value="CHEMOTAXIS PROTEIN CHEA"/>
    <property type="match status" value="1"/>
</dbReference>
<comment type="catalytic activity">
    <reaction evidence="1">
        <text>ATP + protein L-histidine = ADP + protein N-phospho-L-histidine.</text>
        <dbReference type="EC" id="2.7.13.3"/>
    </reaction>
</comment>
<dbReference type="InterPro" id="IPR011006">
    <property type="entry name" value="CheY-like_superfamily"/>
</dbReference>
<evidence type="ECO:0000256" key="4">
    <source>
        <dbReference type="ARBA" id="ARBA00022500"/>
    </source>
</evidence>
<dbReference type="InterPro" id="IPR036641">
    <property type="entry name" value="HPT_dom_sf"/>
</dbReference>
<feature type="domain" description="Response regulatory" evidence="15">
    <location>
        <begin position="824"/>
        <end position="941"/>
    </location>
</feature>
<dbReference type="EC" id="2.7.13.3" evidence="2"/>
<dbReference type="SMART" id="SM00260">
    <property type="entry name" value="CheW"/>
    <property type="match status" value="1"/>
</dbReference>
<dbReference type="FunFam" id="3.30.565.10:FF:000016">
    <property type="entry name" value="Chemotaxis protein CheA, putative"/>
    <property type="match status" value="1"/>
</dbReference>
<evidence type="ECO:0000256" key="11">
    <source>
        <dbReference type="ARBA" id="ARBA00035100"/>
    </source>
</evidence>
<keyword evidence="5 13" id="KW-0597">Phosphoprotein</keyword>
<dbReference type="SMART" id="SM01231">
    <property type="entry name" value="H-kinase_dim"/>
    <property type="match status" value="1"/>
</dbReference>
<feature type="modified residue" description="4-aspartylphosphate" evidence="13">
    <location>
        <position position="874"/>
    </location>
</feature>
<protein>
    <recommendedName>
        <fullName evidence="3">Chemotaxis protein CheA</fullName>
        <ecNumber evidence="2">2.7.13.3</ecNumber>
    </recommendedName>
</protein>
<evidence type="ECO:0000313" key="18">
    <source>
        <dbReference type="Proteomes" id="UP000199223"/>
    </source>
</evidence>
<evidence type="ECO:0000256" key="10">
    <source>
        <dbReference type="ARBA" id="ARBA00023012"/>
    </source>
</evidence>
<dbReference type="SMART" id="SM00387">
    <property type="entry name" value="HATPase_c"/>
    <property type="match status" value="1"/>
</dbReference>
<feature type="domain" description="Histidine kinase" evidence="14">
    <location>
        <begin position="427"/>
        <end position="669"/>
    </location>
</feature>
<dbReference type="InterPro" id="IPR002545">
    <property type="entry name" value="CheW-lke_dom"/>
</dbReference>
<keyword evidence="10" id="KW-0902">Two-component regulatory system</keyword>
<dbReference type="RefSeq" id="WP_092264298.1">
    <property type="nucleotide sequence ID" value="NZ_FNZA01000006.1"/>
</dbReference>
<dbReference type="Pfam" id="PF02895">
    <property type="entry name" value="H-kinase_dim"/>
    <property type="match status" value="1"/>
</dbReference>
<dbReference type="InterPro" id="IPR004105">
    <property type="entry name" value="CheA-like_dim"/>
</dbReference>
<dbReference type="GO" id="GO:0006935">
    <property type="term" value="P:chemotaxis"/>
    <property type="evidence" value="ECO:0007669"/>
    <property type="project" value="InterPro"/>
</dbReference>
<evidence type="ECO:0000256" key="2">
    <source>
        <dbReference type="ARBA" id="ARBA00012438"/>
    </source>
</evidence>
<dbReference type="PRINTS" id="PR00344">
    <property type="entry name" value="BCTRLSENSOR"/>
</dbReference>
<keyword evidence="7" id="KW-0547">Nucleotide-binding</keyword>
<evidence type="ECO:0000259" key="15">
    <source>
        <dbReference type="PROSITE" id="PS50110"/>
    </source>
</evidence>
<dbReference type="PROSITE" id="PS50109">
    <property type="entry name" value="HIS_KIN"/>
    <property type="match status" value="1"/>
</dbReference>
<evidence type="ECO:0000256" key="8">
    <source>
        <dbReference type="ARBA" id="ARBA00022777"/>
    </source>
</evidence>
<feature type="modified residue" description="Phosphohistidine" evidence="12">
    <location>
        <position position="224"/>
    </location>
</feature>
<sequence>MAQSELLASFIGEAAEVLGELGGGVARLRALGPGQPQLAAEHMAQLSILAHRLRGSSALYGYAQLSALASLMERLLDARPALSGEAHETFMTLLTRVTETLGAGVAALQAGGNDHTLGLDFARSGGAALLQGLVREVPQAFELRSPRFHHTAHAPEAEETGSAEAPQAGAAAASLGELLGQFVRENAEVWEYFAPEVHEHVASLREQLARGEEADLNVMFRAAHTIKGSAYMVGLPSLGDFAHRMEDLLGAAREGAISLNTDVTRVIEEATDTIGDFLGVGSGEERVSDFGARVEGVTSRLRAALTGEAPVPAALAPTGGAVDPAQGAGERAVIPAATATSIRVPAVRLEALLEQVGELVSARSRITRLLTQLSELQLSMATSQERFGRTVRDFEERYLNPDMVQGETGAVQPSAQMGLDLSQQFAELEFDTYNDLNILSRSITELSADFSEVRRRLSDTVSELGEENDQLGKLVRRLRLDVNQTSRVAFSQATARLRRWARERQETFTLTVEGDDLLVESGILQRIGDPLMHLLTNAVYHGLSSREGRLQAGKSERGNVWIRASEQGNFLEIVVADDGQGLDFSRIRERALERGLRSAQELERMSGDELGRLVLLPGFSTAREVGQVAGRGVGLDVVATAIRQLGGELLISSERGVGTVFTLRVPTTQRIMDVLHIDLGGGHTAALPVGAIRTLRDLPLAELRRAPEGDWVAFEGQRVPVVDARPIWGVSAEEGLGGEMHLAFLSSIAGLMAVRVSDFGIIEEVTVTPPSALLAPLDYLSGMALSGTGRVLPILDPAGLGRLSHRPEAWLGAGEQGATLAVRRLLLVDDSLSVRRLVGKMLTRGGYEVVTANDGQEAFDLIQGGAEFDGVVTDLEMPRMNGYELISAVRAWPRTARLPMLVMTTRAGDKHQRLAFQLGADDYFSKPVNEALLLRRLGALLDAAERAAHLAPGAPDHPSAGARA</sequence>
<dbReference type="OrthoDB" id="9803176at2"/>
<dbReference type="SMART" id="SM00448">
    <property type="entry name" value="REC"/>
    <property type="match status" value="1"/>
</dbReference>
<dbReference type="Gene3D" id="1.20.120.160">
    <property type="entry name" value="HPT domain"/>
    <property type="match status" value="2"/>
</dbReference>
<dbReference type="CDD" id="cd00088">
    <property type="entry name" value="HPT"/>
    <property type="match status" value="1"/>
</dbReference>
<dbReference type="InterPro" id="IPR036890">
    <property type="entry name" value="HATPase_C_sf"/>
</dbReference>
<dbReference type="Pfam" id="PF01627">
    <property type="entry name" value="Hpt"/>
    <property type="match status" value="2"/>
</dbReference>
<dbReference type="InterPro" id="IPR005467">
    <property type="entry name" value="His_kinase_dom"/>
</dbReference>
<dbReference type="Gene3D" id="3.30.565.10">
    <property type="entry name" value="Histidine kinase-like ATPase, C-terminal domain"/>
    <property type="match status" value="1"/>
</dbReference>
<organism evidence="17 18">
    <name type="scientific">Deinococcus reticulitermitis</name>
    <dbReference type="NCBI Taxonomy" id="856736"/>
    <lineage>
        <taxon>Bacteria</taxon>
        <taxon>Thermotogati</taxon>
        <taxon>Deinococcota</taxon>
        <taxon>Deinococci</taxon>
        <taxon>Deinococcales</taxon>
        <taxon>Deinococcaceae</taxon>
        <taxon>Deinococcus</taxon>
    </lineage>
</organism>
<dbReference type="Pfam" id="PF00072">
    <property type="entry name" value="Response_reg"/>
    <property type="match status" value="1"/>
</dbReference>
<evidence type="ECO:0000256" key="3">
    <source>
        <dbReference type="ARBA" id="ARBA00021495"/>
    </source>
</evidence>
<dbReference type="SUPFAM" id="SSF47226">
    <property type="entry name" value="Histidine-containing phosphotransfer domain, HPT domain"/>
    <property type="match status" value="2"/>
</dbReference>
<accession>A0A1H6XZH7</accession>
<evidence type="ECO:0000256" key="7">
    <source>
        <dbReference type="ARBA" id="ARBA00022741"/>
    </source>
</evidence>
<evidence type="ECO:0000256" key="6">
    <source>
        <dbReference type="ARBA" id="ARBA00022679"/>
    </source>
</evidence>
<dbReference type="InterPro" id="IPR008207">
    <property type="entry name" value="Sig_transdc_His_kin_Hpt_dom"/>
</dbReference>
<feature type="modified residue" description="Phosphohistidine" evidence="12">
    <location>
        <position position="51"/>
    </location>
</feature>
<keyword evidence="4" id="KW-0145">Chemotaxis</keyword>
<proteinExistence type="predicted"/>
<keyword evidence="8 17" id="KW-0418">Kinase</keyword>
<dbReference type="PROSITE" id="PS50110">
    <property type="entry name" value="RESPONSE_REGULATORY"/>
    <property type="match status" value="1"/>
</dbReference>
<dbReference type="InterPro" id="IPR004358">
    <property type="entry name" value="Sig_transdc_His_kin-like_C"/>
</dbReference>
<dbReference type="Gene3D" id="3.40.50.2300">
    <property type="match status" value="1"/>
</dbReference>
<comment type="function">
    <text evidence="11">Involved in the transmission of sensory signals from the chemoreceptors to the flagellar motors. CheA is autophosphorylated; it can transfer its phosphate group to either CheB or CheY.</text>
</comment>
<dbReference type="PROSITE" id="PS50894">
    <property type="entry name" value="HPT"/>
    <property type="match status" value="2"/>
</dbReference>
<dbReference type="STRING" id="856736.SAMN04488058_106106"/>
<dbReference type="Proteomes" id="UP000199223">
    <property type="component" value="Unassembled WGS sequence"/>
</dbReference>
<dbReference type="SUPFAM" id="SSF55874">
    <property type="entry name" value="ATPase domain of HSP90 chaperone/DNA topoisomerase II/histidine kinase"/>
    <property type="match status" value="1"/>
</dbReference>
<dbReference type="SMART" id="SM00073">
    <property type="entry name" value="HPT"/>
    <property type="match status" value="2"/>
</dbReference>
<evidence type="ECO:0000256" key="12">
    <source>
        <dbReference type="PROSITE-ProRule" id="PRU00110"/>
    </source>
</evidence>
<dbReference type="InterPro" id="IPR037006">
    <property type="entry name" value="CheA-like_homodim_sf"/>
</dbReference>
<dbReference type="Pfam" id="PF01584">
    <property type="entry name" value="CheW"/>
    <property type="match status" value="1"/>
</dbReference>
<dbReference type="EMBL" id="FNZA01000006">
    <property type="protein sequence ID" value="SEJ34453.1"/>
    <property type="molecule type" value="Genomic_DNA"/>
</dbReference>
<dbReference type="SUPFAM" id="SSF52172">
    <property type="entry name" value="CheY-like"/>
    <property type="match status" value="1"/>
</dbReference>
<evidence type="ECO:0000256" key="13">
    <source>
        <dbReference type="PROSITE-ProRule" id="PRU00169"/>
    </source>
</evidence>
<keyword evidence="6" id="KW-0808">Transferase</keyword>
<dbReference type="InterPro" id="IPR003594">
    <property type="entry name" value="HATPase_dom"/>
</dbReference>
<feature type="domain" description="HPt" evidence="16">
    <location>
        <begin position="182"/>
        <end position="281"/>
    </location>
</feature>
<dbReference type="AlphaFoldDB" id="A0A1H6XZH7"/>
<keyword evidence="9" id="KW-0067">ATP-binding</keyword>
<dbReference type="GO" id="GO:0000155">
    <property type="term" value="F:phosphorelay sensor kinase activity"/>
    <property type="evidence" value="ECO:0007669"/>
    <property type="project" value="InterPro"/>
</dbReference>
<evidence type="ECO:0000256" key="9">
    <source>
        <dbReference type="ARBA" id="ARBA00022840"/>
    </source>
</evidence>
<gene>
    <name evidence="17" type="ORF">SAMN04488058_106106</name>
</gene>
<dbReference type="CDD" id="cd00156">
    <property type="entry name" value="REC"/>
    <property type="match status" value="1"/>
</dbReference>
<evidence type="ECO:0000313" key="17">
    <source>
        <dbReference type="EMBL" id="SEJ34453.1"/>
    </source>
</evidence>
<dbReference type="InterPro" id="IPR051315">
    <property type="entry name" value="Bact_Chemotaxis_CheA"/>
</dbReference>
<evidence type="ECO:0000256" key="1">
    <source>
        <dbReference type="ARBA" id="ARBA00000085"/>
    </source>
</evidence>
<evidence type="ECO:0000259" key="16">
    <source>
        <dbReference type="PROSITE" id="PS50894"/>
    </source>
</evidence>
<dbReference type="GO" id="GO:0005737">
    <property type="term" value="C:cytoplasm"/>
    <property type="evidence" value="ECO:0007669"/>
    <property type="project" value="InterPro"/>
</dbReference>
<dbReference type="PANTHER" id="PTHR43395">
    <property type="entry name" value="SENSOR HISTIDINE KINASE CHEA"/>
    <property type="match status" value="1"/>
</dbReference>
<dbReference type="InterPro" id="IPR001789">
    <property type="entry name" value="Sig_transdc_resp-reg_receiver"/>
</dbReference>
<feature type="domain" description="HPt" evidence="16">
    <location>
        <begin position="1"/>
        <end position="111"/>
    </location>
</feature>
<name>A0A1H6XZH7_9DEIO</name>
<dbReference type="SUPFAM" id="SSF50341">
    <property type="entry name" value="CheW-like"/>
    <property type="match status" value="1"/>
</dbReference>